<evidence type="ECO:0000313" key="2">
    <source>
        <dbReference type="EMBL" id="KFC12939.1"/>
    </source>
</evidence>
<dbReference type="Gene3D" id="3.55.50.10">
    <property type="entry name" value="Baseplate protein-like domains"/>
    <property type="match status" value="1"/>
</dbReference>
<feature type="region of interest" description="Disordered" evidence="1">
    <location>
        <begin position="363"/>
        <end position="390"/>
    </location>
</feature>
<name>A0A085ARU4_9ENTR</name>
<evidence type="ECO:0000313" key="3">
    <source>
        <dbReference type="Proteomes" id="UP000028630"/>
    </source>
</evidence>
<feature type="region of interest" description="Disordered" evidence="1">
    <location>
        <begin position="269"/>
        <end position="302"/>
    </location>
</feature>
<protein>
    <submittedName>
        <fullName evidence="2">Phage protein D</fullName>
    </submittedName>
</protein>
<reference evidence="3" key="1">
    <citation type="submission" date="2014-05" db="EMBL/GenBank/DDBJ databases">
        <title>ATOL: Assembling a taxonomically balanced genome-scale reconstruction of the evolutionary history of the Enterobacteriaceae.</title>
        <authorList>
            <person name="Plunkett G. III"/>
            <person name="Neeno-Eckwall E.C."/>
            <person name="Glasner J.D."/>
            <person name="Perna N.T."/>
        </authorList>
    </citation>
    <scope>NUCLEOTIDE SEQUENCE [LARGE SCALE GENOMIC DNA]</scope>
    <source>
        <strain evidence="3">ATCC 49490</strain>
    </source>
</reference>
<dbReference type="EMBL" id="JMTB01000013">
    <property type="protein sequence ID" value="KFC12939.1"/>
    <property type="molecule type" value="Genomic_DNA"/>
</dbReference>
<feature type="region of interest" description="Disordered" evidence="1">
    <location>
        <begin position="212"/>
        <end position="255"/>
    </location>
</feature>
<dbReference type="RefSeq" id="WP_038153490.1">
    <property type="nucleotide sequence ID" value="NZ_JMTB01000013.1"/>
</dbReference>
<accession>A0A085ARU4</accession>
<dbReference type="OrthoDB" id="4070623at2"/>
<dbReference type="Proteomes" id="UP000028630">
    <property type="component" value="Unassembled WGS sequence"/>
</dbReference>
<keyword evidence="3" id="KW-1185">Reference proteome</keyword>
<dbReference type="SUPFAM" id="SSF69279">
    <property type="entry name" value="Phage tail proteins"/>
    <property type="match status" value="1"/>
</dbReference>
<dbReference type="AlphaFoldDB" id="A0A085ARU4"/>
<organism evidence="2 3">
    <name type="scientific">Trabulsiella guamensis ATCC 49490</name>
    <dbReference type="NCBI Taxonomy" id="1005994"/>
    <lineage>
        <taxon>Bacteria</taxon>
        <taxon>Pseudomonadati</taxon>
        <taxon>Pseudomonadota</taxon>
        <taxon>Gammaproteobacteria</taxon>
        <taxon>Enterobacterales</taxon>
        <taxon>Enterobacteriaceae</taxon>
        <taxon>Trabulsiella</taxon>
    </lineage>
</organism>
<proteinExistence type="predicted"/>
<comment type="caution">
    <text evidence="2">The sequence shown here is derived from an EMBL/GenBank/DDBJ whole genome shotgun (WGS) entry which is preliminary data.</text>
</comment>
<feature type="compositionally biased region" description="Basic and acidic residues" evidence="1">
    <location>
        <begin position="272"/>
        <end position="296"/>
    </location>
</feature>
<dbReference type="eggNOG" id="COG3500">
    <property type="taxonomic scope" value="Bacteria"/>
</dbReference>
<sequence length="390" mass="41961">MGLTHWEADFTLLSDGKDVTEAIRRGVNEIRFTDNGAATKQTDSLDITLYSEVLALPPKGVTLSLSLGFNGNMVNKGQFTVCQVKSSGPPRKIQITATAAPMNNARHGYDATSTRNRTFEDKTLGDILERVAADNGLTGRISASLVNIKVPSVIQLAESDLSMMSRLASQYGAVSKPSNGFWLFLEYGAAQASDGGFLPDITITPDMVSDWSYQEGDRGSDSANSSGKGKGKDDDKKWKVSKPTSDDTSGSIRTKYYNESTGEIETYTVQHDGPDIDNPHTSADKESAKGSADTKAKKVKKAGKKMTITAPCTQEMLKLTAESRITTQGFGKSEDRRWQVESIDWTLNSRGLVASFSLATDIQAAGGGKGKSGKGKKPTFTLEKGSETTH</sequence>
<gene>
    <name evidence="2" type="ORF">GTGU_00188</name>
</gene>
<evidence type="ECO:0000256" key="1">
    <source>
        <dbReference type="SAM" id="MobiDB-lite"/>
    </source>
</evidence>
<feature type="compositionally biased region" description="Polar residues" evidence="1">
    <location>
        <begin position="246"/>
        <end position="255"/>
    </location>
</feature>